<keyword evidence="5" id="KW-1185">Reference proteome</keyword>
<gene>
    <name evidence="4" type="primary">LOC113583835</name>
</gene>
<feature type="domain" description="UBC core" evidence="1">
    <location>
        <begin position="750"/>
        <end position="896"/>
    </location>
</feature>
<dbReference type="PANTHER" id="PTHR24068">
    <property type="entry name" value="UBIQUITIN-CONJUGATING ENZYME E2"/>
    <property type="match status" value="1"/>
</dbReference>
<dbReference type="GO" id="GO:0004842">
    <property type="term" value="F:ubiquitin-protein transferase activity"/>
    <property type="evidence" value="ECO:0007669"/>
    <property type="project" value="InterPro"/>
</dbReference>
<dbReference type="Pfam" id="PF00179">
    <property type="entry name" value="UQ_con"/>
    <property type="match status" value="1"/>
</dbReference>
<dbReference type="GeneTree" id="ENSGT00940000166520"/>
<evidence type="ECO:0008006" key="6">
    <source>
        <dbReference type="Google" id="ProtNLM"/>
    </source>
</evidence>
<dbReference type="OMA" id="ASNGRCY"/>
<dbReference type="SUPFAM" id="SSF53300">
    <property type="entry name" value="vWA-like"/>
    <property type="match status" value="1"/>
</dbReference>
<evidence type="ECO:0000313" key="4">
    <source>
        <dbReference type="Ensembl" id="ENSEEEP00000005897.2"/>
    </source>
</evidence>
<evidence type="ECO:0000313" key="5">
    <source>
        <dbReference type="Proteomes" id="UP000314983"/>
    </source>
</evidence>
<dbReference type="SUPFAM" id="SSF54495">
    <property type="entry name" value="UBC-like"/>
    <property type="match status" value="1"/>
</dbReference>
<dbReference type="SUPFAM" id="SSF57850">
    <property type="entry name" value="RING/U-box"/>
    <property type="match status" value="1"/>
</dbReference>
<dbReference type="STRING" id="8005.ENSEEEP00000005897"/>
<dbReference type="CDD" id="cd00198">
    <property type="entry name" value="vWFA"/>
    <property type="match status" value="1"/>
</dbReference>
<dbReference type="Gene3D" id="3.40.50.410">
    <property type="entry name" value="von Willebrand factor, type A domain"/>
    <property type="match status" value="1"/>
</dbReference>
<dbReference type="Ensembl" id="ENSEEET00000005977.2">
    <property type="protein sequence ID" value="ENSEEEP00000005897.2"/>
    <property type="gene ID" value="ENSEEEG00000003130.2"/>
</dbReference>
<dbReference type="AlphaFoldDB" id="A0A4W4E3U9"/>
<dbReference type="SMART" id="SM00504">
    <property type="entry name" value="Ubox"/>
    <property type="match status" value="1"/>
</dbReference>
<dbReference type="InterPro" id="IPR016135">
    <property type="entry name" value="UBQ-conjugating_enzyme/RWD"/>
</dbReference>
<dbReference type="Pfam" id="PF00092">
    <property type="entry name" value="VWA"/>
    <property type="match status" value="1"/>
</dbReference>
<dbReference type="Proteomes" id="UP000314983">
    <property type="component" value="Chromosome 2"/>
</dbReference>
<feature type="domain" description="VWFA" evidence="2">
    <location>
        <begin position="500"/>
        <end position="693"/>
    </location>
</feature>
<sequence>MNLYEFLFCSCTGMDPSQNTMEDLMLRICHQKNMDDMTSVCLFTTDGLPLTDDPFFNTWSLKDRHIENERKLYAIFTPKENLKESPQCPSQANITNEGPNTVRCHVMLKGIHEIHVDLEQSTIVDLRGRLSLESGIPAHVLHPKDENYSVSDTLYDLGVTEEEPVYFTLSSFHDLVPSFNDMFISDVKPMVQQSQKGLSVFYSTLRAITMRHSGEDFKKVIAYIRKLSGCNPLAQSLYQLICKTVNITRIQKVAVVEGLYFLFRELLPSPTKRTGDKIIEDWEVFEHAPVCWAYLLSHGENESLEHENYARISLKAQSTGQRFSEPVKVPGVPEIFDREYVLEKIKDGEKIPNCTMENLKETSIQRETDVERILLSVPPFMDAFPLWISYAPTQPASNFEISTGKTYAQMNQDLAKYEHLRITPPLQLKPLGVEGPRLVFISEENLAIYTSKDKLTPQNIKVFDCLAGKEVTVNVEELANKLRDARADLTFTVTKTPKEAIVVLFDSSSSMHEECFDAECQMKRIDAIKQVFDSFSNRCMAYDFDHVICLVKFDSKVKTLHTFTENLETFKEYVHSLQASGNTKLYDALNHGVKELNKVRERFTDCRCRILCLTDGNDVGSTIKPVDVAKTLITSNIIVDSVLVGKVDNTVLHGISNVTGGCCFKPNTSKEAVQLFEMETVLSLEQRKNKNRFDVSSLQSEEDLKNIFKRHGYDDKPETKLPPQINNKVTMTQNALKKKIQESKSNRFLDKDKRILEELKSLHCDPHPFCTVLPSESDITFWKILMQGPPDTPYENGVFELYCQFGQDYPVKPPAVKFFTPIYHCNVNSVGRICHNIFDRNYSAQITMREILDAIYGLLIVPEPEDPLDSVLAEEFMCSKEKYEEEARKNTQTNAGPSMDDIEKKYVGPELSKITLPPNLVCYLTTKLFVDPVKTKDGFTYERKAIEKHLKSYRTDPQTNKLLRRTDLKPDKEILKAVKKFRRTQIQETAV</sequence>
<accession>A0A4W4E3U9</accession>
<dbReference type="PROSITE" id="PS50127">
    <property type="entry name" value="UBC_2"/>
    <property type="match status" value="1"/>
</dbReference>
<dbReference type="SMART" id="SM00212">
    <property type="entry name" value="UBCc"/>
    <property type="match status" value="1"/>
</dbReference>
<reference evidence="4" key="3">
    <citation type="submission" date="2020-05" db="EMBL/GenBank/DDBJ databases">
        <title>Electrophorus electricus (electric eel) genome, fEleEle1, primary haplotype.</title>
        <authorList>
            <person name="Myers G."/>
            <person name="Meyer A."/>
            <person name="Fedrigo O."/>
            <person name="Formenti G."/>
            <person name="Rhie A."/>
            <person name="Tracey A."/>
            <person name="Sims Y."/>
            <person name="Jarvis E.D."/>
        </authorList>
    </citation>
    <scope>NUCLEOTIDE SEQUENCE [LARGE SCALE GENOMIC DNA]</scope>
</reference>
<dbReference type="Gene3D" id="3.30.40.10">
    <property type="entry name" value="Zinc/RING finger domain, C3HC4 (zinc finger)"/>
    <property type="match status" value="1"/>
</dbReference>
<organism evidence="4 5">
    <name type="scientific">Electrophorus electricus</name>
    <name type="common">Electric eel</name>
    <name type="synonym">Gymnotus electricus</name>
    <dbReference type="NCBI Taxonomy" id="8005"/>
    <lineage>
        <taxon>Eukaryota</taxon>
        <taxon>Metazoa</taxon>
        <taxon>Chordata</taxon>
        <taxon>Craniata</taxon>
        <taxon>Vertebrata</taxon>
        <taxon>Euteleostomi</taxon>
        <taxon>Actinopterygii</taxon>
        <taxon>Neopterygii</taxon>
        <taxon>Teleostei</taxon>
        <taxon>Ostariophysi</taxon>
        <taxon>Gymnotiformes</taxon>
        <taxon>Gymnotoidei</taxon>
        <taxon>Gymnotidae</taxon>
        <taxon>Electrophorus</taxon>
    </lineage>
</organism>
<evidence type="ECO:0000259" key="2">
    <source>
        <dbReference type="PROSITE" id="PS50234"/>
    </source>
</evidence>
<feature type="domain" description="U-box" evidence="3">
    <location>
        <begin position="915"/>
        <end position="988"/>
    </location>
</feature>
<dbReference type="Pfam" id="PF04564">
    <property type="entry name" value="U-box"/>
    <property type="match status" value="1"/>
</dbReference>
<dbReference type="CDD" id="cd16655">
    <property type="entry name" value="RING-Ubox_WDSUB1-like"/>
    <property type="match status" value="1"/>
</dbReference>
<reference evidence="5" key="2">
    <citation type="journal article" date="2017" name="Sci. Adv.">
        <title>A tail of two voltages: Proteomic comparison of the three electric organs of the electric eel.</title>
        <authorList>
            <person name="Traeger L.L."/>
            <person name="Sabat G."/>
            <person name="Barrett-Wilt G.A."/>
            <person name="Wells G.B."/>
            <person name="Sussman M.R."/>
        </authorList>
    </citation>
    <scope>NUCLEOTIDE SEQUENCE [LARGE SCALE GENOMIC DNA]</scope>
</reference>
<dbReference type="InterPro" id="IPR002035">
    <property type="entry name" value="VWF_A"/>
</dbReference>
<protein>
    <recommendedName>
        <fullName evidence="6">UBC core domain-containing protein</fullName>
    </recommendedName>
</protein>
<dbReference type="Gene3D" id="3.10.110.10">
    <property type="entry name" value="Ubiquitin Conjugating Enzyme"/>
    <property type="match status" value="1"/>
</dbReference>
<dbReference type="PROSITE" id="PS51698">
    <property type="entry name" value="U_BOX"/>
    <property type="match status" value="1"/>
</dbReference>
<dbReference type="SMART" id="SM00327">
    <property type="entry name" value="VWA"/>
    <property type="match status" value="1"/>
</dbReference>
<reference evidence="4" key="4">
    <citation type="submission" date="2025-08" db="UniProtKB">
        <authorList>
            <consortium name="Ensembl"/>
        </authorList>
    </citation>
    <scope>IDENTIFICATION</scope>
</reference>
<dbReference type="GO" id="GO:0016567">
    <property type="term" value="P:protein ubiquitination"/>
    <property type="evidence" value="ECO:0007669"/>
    <property type="project" value="InterPro"/>
</dbReference>
<reference evidence="4" key="5">
    <citation type="submission" date="2025-09" db="UniProtKB">
        <authorList>
            <consortium name="Ensembl"/>
        </authorList>
    </citation>
    <scope>IDENTIFICATION</scope>
</reference>
<dbReference type="InterPro" id="IPR013083">
    <property type="entry name" value="Znf_RING/FYVE/PHD"/>
</dbReference>
<proteinExistence type="predicted"/>
<dbReference type="InterPro" id="IPR003613">
    <property type="entry name" value="Ubox_domain"/>
</dbReference>
<name>A0A4W4E3U9_ELEEL</name>
<reference evidence="5" key="1">
    <citation type="journal article" date="2014" name="Science">
        <title>Nonhuman genetics. Genomic basis for the convergent evolution of electric organs.</title>
        <authorList>
            <person name="Gallant J.R."/>
            <person name="Traeger L.L."/>
            <person name="Volkening J.D."/>
            <person name="Moffett H."/>
            <person name="Chen P.H."/>
            <person name="Novina C.D."/>
            <person name="Phillips G.N.Jr."/>
            <person name="Anand R."/>
            <person name="Wells G.B."/>
            <person name="Pinch M."/>
            <person name="Guth R."/>
            <person name="Unguez G.A."/>
            <person name="Albert J.S."/>
            <person name="Zakon H.H."/>
            <person name="Samanta M.P."/>
            <person name="Sussman M.R."/>
        </authorList>
    </citation>
    <scope>NUCLEOTIDE SEQUENCE [LARGE SCALE GENOMIC DNA]</scope>
</reference>
<evidence type="ECO:0000259" key="1">
    <source>
        <dbReference type="PROSITE" id="PS50127"/>
    </source>
</evidence>
<evidence type="ECO:0000259" key="3">
    <source>
        <dbReference type="PROSITE" id="PS51698"/>
    </source>
</evidence>
<dbReference type="PROSITE" id="PS50234">
    <property type="entry name" value="VWFA"/>
    <property type="match status" value="1"/>
</dbReference>
<dbReference type="InterPro" id="IPR000608">
    <property type="entry name" value="UBC"/>
</dbReference>
<dbReference type="InterPro" id="IPR036465">
    <property type="entry name" value="vWFA_dom_sf"/>
</dbReference>
<dbReference type="CDD" id="cd23833">
    <property type="entry name" value="UBCc_ApmR795-like"/>
    <property type="match status" value="1"/>
</dbReference>